<feature type="region of interest" description="Disordered" evidence="1">
    <location>
        <begin position="1"/>
        <end position="22"/>
    </location>
</feature>
<comment type="caution">
    <text evidence="2">The sequence shown here is derived from an EMBL/GenBank/DDBJ whole genome shotgun (WGS) entry which is preliminary data.</text>
</comment>
<evidence type="ECO:0000256" key="1">
    <source>
        <dbReference type="SAM" id="MobiDB-lite"/>
    </source>
</evidence>
<dbReference type="Proteomes" id="UP001283361">
    <property type="component" value="Unassembled WGS sequence"/>
</dbReference>
<name>A0AAE0ZFA5_9GAST</name>
<reference evidence="2" key="1">
    <citation type="journal article" date="2023" name="G3 (Bethesda)">
        <title>A reference genome for the long-term kleptoplast-retaining sea slug Elysia crispata morphotype clarki.</title>
        <authorList>
            <person name="Eastman K.E."/>
            <person name="Pendleton A.L."/>
            <person name="Shaikh M.A."/>
            <person name="Suttiyut T."/>
            <person name="Ogas R."/>
            <person name="Tomko P."/>
            <person name="Gavelis G."/>
            <person name="Widhalm J.R."/>
            <person name="Wisecaver J.H."/>
        </authorList>
    </citation>
    <scope>NUCLEOTIDE SEQUENCE</scope>
    <source>
        <strain evidence="2">ECLA1</strain>
    </source>
</reference>
<sequence>MEGSLKGTQNAGSYRSDHCPARRDALPFDSINLDLTSSACAQTNEADISRSEQRGFLRSLPGHPVGQTTPRVRLEKGRRLKSTTMDTAADNISKPGNNLMENCGFGAK</sequence>
<protein>
    <submittedName>
        <fullName evidence="2">Uncharacterized protein</fullName>
    </submittedName>
</protein>
<dbReference type="EMBL" id="JAWDGP010004062">
    <property type="protein sequence ID" value="KAK3768383.1"/>
    <property type="molecule type" value="Genomic_DNA"/>
</dbReference>
<accession>A0AAE0ZFA5</accession>
<evidence type="ECO:0000313" key="3">
    <source>
        <dbReference type="Proteomes" id="UP001283361"/>
    </source>
</evidence>
<gene>
    <name evidence="2" type="ORF">RRG08_031171</name>
</gene>
<evidence type="ECO:0000313" key="2">
    <source>
        <dbReference type="EMBL" id="KAK3768383.1"/>
    </source>
</evidence>
<feature type="region of interest" description="Disordered" evidence="1">
    <location>
        <begin position="43"/>
        <end position="108"/>
    </location>
</feature>
<dbReference type="AlphaFoldDB" id="A0AAE0ZFA5"/>
<proteinExistence type="predicted"/>
<feature type="compositionally biased region" description="Polar residues" evidence="1">
    <location>
        <begin position="1"/>
        <end position="13"/>
    </location>
</feature>
<organism evidence="2 3">
    <name type="scientific">Elysia crispata</name>
    <name type="common">lettuce slug</name>
    <dbReference type="NCBI Taxonomy" id="231223"/>
    <lineage>
        <taxon>Eukaryota</taxon>
        <taxon>Metazoa</taxon>
        <taxon>Spiralia</taxon>
        <taxon>Lophotrochozoa</taxon>
        <taxon>Mollusca</taxon>
        <taxon>Gastropoda</taxon>
        <taxon>Heterobranchia</taxon>
        <taxon>Euthyneura</taxon>
        <taxon>Panpulmonata</taxon>
        <taxon>Sacoglossa</taxon>
        <taxon>Placobranchoidea</taxon>
        <taxon>Plakobranchidae</taxon>
        <taxon>Elysia</taxon>
    </lineage>
</organism>
<keyword evidence="3" id="KW-1185">Reference proteome</keyword>